<gene>
    <name evidence="2" type="ORF">PAM7066_00511</name>
</gene>
<dbReference type="Proteomes" id="UP000193870">
    <property type="component" value="Unassembled WGS sequence"/>
</dbReference>
<name>A0A1Y5RHQ8_9RHOB</name>
<keyword evidence="1" id="KW-0732">Signal</keyword>
<evidence type="ECO:0000256" key="1">
    <source>
        <dbReference type="SAM" id="SignalP"/>
    </source>
</evidence>
<keyword evidence="3" id="KW-1185">Reference proteome</keyword>
<organism evidence="2 3">
    <name type="scientific">Palleronia marisminoris</name>
    <dbReference type="NCBI Taxonomy" id="315423"/>
    <lineage>
        <taxon>Bacteria</taxon>
        <taxon>Pseudomonadati</taxon>
        <taxon>Pseudomonadota</taxon>
        <taxon>Alphaproteobacteria</taxon>
        <taxon>Rhodobacterales</taxon>
        <taxon>Roseobacteraceae</taxon>
        <taxon>Palleronia</taxon>
    </lineage>
</organism>
<dbReference type="EMBL" id="FWFV01000001">
    <property type="protein sequence ID" value="SLN17367.1"/>
    <property type="molecule type" value="Genomic_DNA"/>
</dbReference>
<evidence type="ECO:0000313" key="3">
    <source>
        <dbReference type="Proteomes" id="UP000193870"/>
    </source>
</evidence>
<sequence>MMRVAAIASVLSLALLAHPVPAENHTQPAYAVGDTVPARLKVADGYPGIDLPTLGGETCYVRTNEFIYTIRRDTREVIEVWAVSDVLIW</sequence>
<feature type="chain" id="PRO_5010990354" evidence="1">
    <location>
        <begin position="23"/>
        <end position="89"/>
    </location>
</feature>
<dbReference type="RefSeq" id="WP_085852529.1">
    <property type="nucleotide sequence ID" value="NZ_FOPF01000001.1"/>
</dbReference>
<reference evidence="2 3" key="1">
    <citation type="submission" date="2017-03" db="EMBL/GenBank/DDBJ databases">
        <authorList>
            <person name="Afonso C.L."/>
            <person name="Miller P.J."/>
            <person name="Scott M.A."/>
            <person name="Spackman E."/>
            <person name="Goraichik I."/>
            <person name="Dimitrov K.M."/>
            <person name="Suarez D.L."/>
            <person name="Swayne D.E."/>
        </authorList>
    </citation>
    <scope>NUCLEOTIDE SEQUENCE [LARGE SCALE GENOMIC DNA]</scope>
    <source>
        <strain evidence="2 3">CECT 7066</strain>
    </source>
</reference>
<proteinExistence type="predicted"/>
<dbReference type="OrthoDB" id="7666115at2"/>
<accession>A0A1Y5RHQ8</accession>
<dbReference type="AlphaFoldDB" id="A0A1Y5RHQ8"/>
<dbReference type="STRING" id="315423.SAMN04488020_101511"/>
<feature type="signal peptide" evidence="1">
    <location>
        <begin position="1"/>
        <end position="22"/>
    </location>
</feature>
<protein>
    <submittedName>
        <fullName evidence="2">Uncharacterized protein</fullName>
    </submittedName>
</protein>
<evidence type="ECO:0000313" key="2">
    <source>
        <dbReference type="EMBL" id="SLN17367.1"/>
    </source>
</evidence>